<dbReference type="GO" id="GO:0008270">
    <property type="term" value="F:zinc ion binding"/>
    <property type="evidence" value="ECO:0007669"/>
    <property type="project" value="UniProtKB-KW"/>
</dbReference>
<reference evidence="7" key="1">
    <citation type="journal article" date="2023" name="G3 (Bethesda)">
        <title>Whole genome assembly and annotation of the endangered Caribbean coral Acropora cervicornis.</title>
        <authorList>
            <person name="Selwyn J.D."/>
            <person name="Vollmer S.V."/>
        </authorList>
    </citation>
    <scope>NUCLEOTIDE SEQUENCE</scope>
    <source>
        <strain evidence="7">K2</strain>
    </source>
</reference>
<name>A0AAD9QUJ3_ACRCE</name>
<comment type="caution">
    <text evidence="7">The sequence shown here is derived from an EMBL/GenBank/DDBJ whole genome shotgun (WGS) entry which is preliminary data.</text>
</comment>
<keyword evidence="8" id="KW-1185">Reference proteome</keyword>
<keyword evidence="4 5" id="KW-0238">DNA-binding</keyword>
<evidence type="ECO:0000259" key="6">
    <source>
        <dbReference type="PROSITE" id="PS50950"/>
    </source>
</evidence>
<evidence type="ECO:0000256" key="2">
    <source>
        <dbReference type="ARBA" id="ARBA00022771"/>
    </source>
</evidence>
<evidence type="ECO:0000313" key="7">
    <source>
        <dbReference type="EMBL" id="KAK2567802.1"/>
    </source>
</evidence>
<keyword evidence="3" id="KW-0862">Zinc</keyword>
<organism evidence="7 8">
    <name type="scientific">Acropora cervicornis</name>
    <name type="common">Staghorn coral</name>
    <dbReference type="NCBI Taxonomy" id="6130"/>
    <lineage>
        <taxon>Eukaryota</taxon>
        <taxon>Metazoa</taxon>
        <taxon>Cnidaria</taxon>
        <taxon>Anthozoa</taxon>
        <taxon>Hexacorallia</taxon>
        <taxon>Scleractinia</taxon>
        <taxon>Astrocoeniina</taxon>
        <taxon>Acroporidae</taxon>
        <taxon>Acropora</taxon>
    </lineage>
</organism>
<dbReference type="EMBL" id="JARQWQ010000013">
    <property type="protein sequence ID" value="KAK2567802.1"/>
    <property type="molecule type" value="Genomic_DNA"/>
</dbReference>
<dbReference type="AlphaFoldDB" id="A0AAD9QUJ3"/>
<proteinExistence type="predicted"/>
<reference evidence="7" key="2">
    <citation type="journal article" date="2023" name="Science">
        <title>Genomic signatures of disease resistance in endangered staghorn corals.</title>
        <authorList>
            <person name="Vollmer S.V."/>
            <person name="Selwyn J.D."/>
            <person name="Despard B.A."/>
            <person name="Roesel C.L."/>
        </authorList>
    </citation>
    <scope>NUCLEOTIDE SEQUENCE</scope>
    <source>
        <strain evidence="7">K2</strain>
    </source>
</reference>
<keyword evidence="2 5" id="KW-0863">Zinc-finger</keyword>
<gene>
    <name evidence="7" type="ORF">P5673_007675</name>
</gene>
<dbReference type="InterPro" id="IPR006612">
    <property type="entry name" value="THAP_Znf"/>
</dbReference>
<evidence type="ECO:0000256" key="5">
    <source>
        <dbReference type="PROSITE-ProRule" id="PRU00309"/>
    </source>
</evidence>
<feature type="domain" description="THAP-type" evidence="6">
    <location>
        <begin position="1"/>
        <end position="61"/>
    </location>
</feature>
<dbReference type="GO" id="GO:0003677">
    <property type="term" value="F:DNA binding"/>
    <property type="evidence" value="ECO:0007669"/>
    <property type="project" value="UniProtKB-UniRule"/>
</dbReference>
<dbReference type="PROSITE" id="PS50950">
    <property type="entry name" value="ZF_THAP"/>
    <property type="match status" value="1"/>
</dbReference>
<dbReference type="Proteomes" id="UP001249851">
    <property type="component" value="Unassembled WGS sequence"/>
</dbReference>
<accession>A0AAD9QUJ3</accession>
<protein>
    <recommendedName>
        <fullName evidence="6">THAP-type domain-containing protein</fullName>
    </recommendedName>
</protein>
<evidence type="ECO:0000256" key="3">
    <source>
        <dbReference type="ARBA" id="ARBA00022833"/>
    </source>
</evidence>
<sequence length="254" mass="29343">MGSIPFVRRHRAKWQPGKTSVLCSVHFELSEFEQRLDVNLGEGSSFQTKRCLKKDAVPTKDCVQQQENALSWREQKNESHLVPHCIDDSFLSFLVYLQNKQSKSVIGQLWHHGDSNPTLSIMQEKFQMKESVIYTREISSWKCSSQFSCLNGLCPHKSEVLLVVKHMGLGVYESRTFFYHQSRFLFPIILKYWETYLVSLVTKIKAMKDAVWSGDGRFDSIGHSAKFGVYTLLCSPIMKIVHSELLQIIVIQKY</sequence>
<evidence type="ECO:0000313" key="8">
    <source>
        <dbReference type="Proteomes" id="UP001249851"/>
    </source>
</evidence>
<evidence type="ECO:0000256" key="1">
    <source>
        <dbReference type="ARBA" id="ARBA00022723"/>
    </source>
</evidence>
<keyword evidence="1" id="KW-0479">Metal-binding</keyword>
<evidence type="ECO:0000256" key="4">
    <source>
        <dbReference type="ARBA" id="ARBA00023125"/>
    </source>
</evidence>